<name>A0AAW1UPS0_9CUCU</name>
<dbReference type="EMBL" id="JARQZJ010000096">
    <property type="protein sequence ID" value="KAK9885551.1"/>
    <property type="molecule type" value="Genomic_DNA"/>
</dbReference>
<feature type="coiled-coil region" evidence="1">
    <location>
        <begin position="52"/>
        <end position="79"/>
    </location>
</feature>
<gene>
    <name evidence="3" type="ORF">WA026_012301</name>
</gene>
<sequence>MQNENIEMQYPQNADTLEKIENSAMNKELHKYLQKLETRLDVKLQNVTYNFNKQLTAINQDLHNIKEEYKKKNSDTKENNVNSAYSGNDLNIQPLNLDTLVADVSTPTEKDQGSLNIPLLGNVIDASGGERLKHQNSNKSGTKQKPNVNKVKISNQHNANDTHKIASPATIQNTYHHQLETAQREKMKEIINLDTYAGRTIINAGNTPENTARVPPKLDDKKLDDKQLNFNKNRRKPVIKPKLGTGAENIEETGFMGKERKAWLYINRILSHVTEDDIKGYIQNKPGFGTVKIEVQELQFKRRKGELKSFLVKVPLEKKEQIYESAFWPRNVGFQRFNQVLYNKNRHAGDFLGM</sequence>
<reference evidence="3 4" key="1">
    <citation type="submission" date="2023-03" db="EMBL/GenBank/DDBJ databases">
        <title>Genome insight into feeding habits of ladybird beetles.</title>
        <authorList>
            <person name="Li H.-S."/>
            <person name="Huang Y.-H."/>
            <person name="Pang H."/>
        </authorList>
    </citation>
    <scope>NUCLEOTIDE SEQUENCE [LARGE SCALE GENOMIC DNA]</scope>
    <source>
        <strain evidence="3">SYSU_2023b</strain>
        <tissue evidence="3">Whole body</tissue>
    </source>
</reference>
<evidence type="ECO:0000256" key="2">
    <source>
        <dbReference type="SAM" id="MobiDB-lite"/>
    </source>
</evidence>
<evidence type="ECO:0000313" key="3">
    <source>
        <dbReference type="EMBL" id="KAK9885551.1"/>
    </source>
</evidence>
<dbReference type="AlphaFoldDB" id="A0AAW1UPS0"/>
<comment type="caution">
    <text evidence="3">The sequence shown here is derived from an EMBL/GenBank/DDBJ whole genome shotgun (WGS) entry which is preliminary data.</text>
</comment>
<feature type="region of interest" description="Disordered" evidence="2">
    <location>
        <begin position="128"/>
        <end position="148"/>
    </location>
</feature>
<keyword evidence="4" id="KW-1185">Reference proteome</keyword>
<feature type="compositionally biased region" description="Polar residues" evidence="2">
    <location>
        <begin position="135"/>
        <end position="148"/>
    </location>
</feature>
<evidence type="ECO:0000313" key="4">
    <source>
        <dbReference type="Proteomes" id="UP001431783"/>
    </source>
</evidence>
<proteinExistence type="predicted"/>
<protein>
    <submittedName>
        <fullName evidence="3">Uncharacterized protein</fullName>
    </submittedName>
</protein>
<evidence type="ECO:0000256" key="1">
    <source>
        <dbReference type="SAM" id="Coils"/>
    </source>
</evidence>
<accession>A0AAW1UPS0</accession>
<organism evidence="3 4">
    <name type="scientific">Henosepilachna vigintioctopunctata</name>
    <dbReference type="NCBI Taxonomy" id="420089"/>
    <lineage>
        <taxon>Eukaryota</taxon>
        <taxon>Metazoa</taxon>
        <taxon>Ecdysozoa</taxon>
        <taxon>Arthropoda</taxon>
        <taxon>Hexapoda</taxon>
        <taxon>Insecta</taxon>
        <taxon>Pterygota</taxon>
        <taxon>Neoptera</taxon>
        <taxon>Endopterygota</taxon>
        <taxon>Coleoptera</taxon>
        <taxon>Polyphaga</taxon>
        <taxon>Cucujiformia</taxon>
        <taxon>Coccinelloidea</taxon>
        <taxon>Coccinellidae</taxon>
        <taxon>Epilachninae</taxon>
        <taxon>Epilachnini</taxon>
        <taxon>Henosepilachna</taxon>
    </lineage>
</organism>
<dbReference type="Proteomes" id="UP001431783">
    <property type="component" value="Unassembled WGS sequence"/>
</dbReference>
<keyword evidence="1" id="KW-0175">Coiled coil</keyword>